<keyword evidence="1" id="KW-0732">Signal</keyword>
<protein>
    <recommendedName>
        <fullName evidence="4">DUF3344 domain-containing protein</fullName>
    </recommendedName>
</protein>
<dbReference type="AlphaFoldDB" id="A0A100Y912"/>
<dbReference type="OrthoDB" id="3847058at2"/>
<organism evidence="2 3">
    <name type="scientific">Streptomyces kanasensis</name>
    <dbReference type="NCBI Taxonomy" id="936756"/>
    <lineage>
        <taxon>Bacteria</taxon>
        <taxon>Bacillati</taxon>
        <taxon>Actinomycetota</taxon>
        <taxon>Actinomycetes</taxon>
        <taxon>Kitasatosporales</taxon>
        <taxon>Streptomycetaceae</taxon>
        <taxon>Streptomyces</taxon>
    </lineage>
</organism>
<evidence type="ECO:0000313" key="2">
    <source>
        <dbReference type="EMBL" id="KUH39901.1"/>
    </source>
</evidence>
<evidence type="ECO:0000256" key="1">
    <source>
        <dbReference type="SAM" id="SignalP"/>
    </source>
</evidence>
<dbReference type="RefSeq" id="WP_058940877.1">
    <property type="nucleotide sequence ID" value="NZ_LNSV01000007.1"/>
</dbReference>
<accession>A0A100Y912</accession>
<keyword evidence="3" id="KW-1185">Reference proteome</keyword>
<dbReference type="STRING" id="936756.ATE80_04930"/>
<feature type="chain" id="PRO_5007091337" description="DUF3344 domain-containing protein" evidence="1">
    <location>
        <begin position="31"/>
        <end position="368"/>
    </location>
</feature>
<name>A0A100Y912_9ACTN</name>
<evidence type="ECO:0000313" key="3">
    <source>
        <dbReference type="Proteomes" id="UP000054011"/>
    </source>
</evidence>
<evidence type="ECO:0008006" key="4">
    <source>
        <dbReference type="Google" id="ProtNLM"/>
    </source>
</evidence>
<reference evidence="2 3" key="1">
    <citation type="submission" date="2015-11" db="EMBL/GenBank/DDBJ databases">
        <title>Genome-wide analysis reveals the secondary metabolome in Streptomyces kanasensis ZX01.</title>
        <authorList>
            <person name="Zhang G."/>
            <person name="Han L."/>
            <person name="Feng J."/>
            <person name="Zhang X."/>
        </authorList>
    </citation>
    <scope>NUCLEOTIDE SEQUENCE [LARGE SCALE GENOMIC DNA]</scope>
    <source>
        <strain evidence="2 3">ZX01</strain>
    </source>
</reference>
<feature type="signal peptide" evidence="1">
    <location>
        <begin position="1"/>
        <end position="30"/>
    </location>
</feature>
<dbReference type="Proteomes" id="UP000054011">
    <property type="component" value="Unassembled WGS sequence"/>
</dbReference>
<dbReference type="EMBL" id="LNSV01000007">
    <property type="protein sequence ID" value="KUH39901.1"/>
    <property type="molecule type" value="Genomic_DNA"/>
</dbReference>
<comment type="caution">
    <text evidence="2">The sequence shown here is derived from an EMBL/GenBank/DDBJ whole genome shotgun (WGS) entry which is preliminary data.</text>
</comment>
<proteinExistence type="predicted"/>
<sequence length="368" mass="38940">MRNPVVPAVRRGLVCVLFCAALSAVLPATAAPRVKEQQRIPFAQRYHAVQHGGLARAANSAITCRESAANDRAANLPCLSARGGKSAAANHAFDMFYTDVDDDPNTFNSSRAELVLPKDAQVTYARLYWGGNLRVGEQKPPEDNGRVLVAEPGGAYKAVLADSVIGHRTADGADAFQATADLTELVRSSGPGMYTVAQINVAMGRSGVGAWGGWTLVVAYAKKGAPLRHLALWDGFETLTRDRRSVDVELGRMRVPVGGSGRLGIVAYDGDRGMAGDSLAFTPRTGRPVSLHDSANARDDVLNSTVTDSGAERIRREPAHRNTLGYDSDVLDLDAALVGGADDVSVRVGTAGDYVWLGALFLEADAPG</sequence>
<gene>
    <name evidence="2" type="ORF">ATE80_04930</name>
</gene>